<keyword evidence="1" id="KW-0472">Membrane</keyword>
<dbReference type="Proteomes" id="UP000037643">
    <property type="component" value="Chromosome"/>
</dbReference>
<gene>
    <name evidence="2" type="ORF">AM2010_1116</name>
</gene>
<protein>
    <submittedName>
        <fullName evidence="2">Uncharacterized protein</fullName>
    </submittedName>
</protein>
<dbReference type="AlphaFoldDB" id="A0A0G3X996"/>
<dbReference type="OrthoDB" id="7632370at2"/>
<reference evidence="2 3" key="1">
    <citation type="submission" date="2015-06" db="EMBL/GenBank/DDBJ databases">
        <authorList>
            <person name="Kim K.M."/>
        </authorList>
    </citation>
    <scope>NUCLEOTIDE SEQUENCE [LARGE SCALE GENOMIC DNA]</scope>
    <source>
        <strain evidence="2 3">KCTC 22370</strain>
    </source>
</reference>
<keyword evidence="1" id="KW-0812">Transmembrane</keyword>
<evidence type="ECO:0000313" key="2">
    <source>
        <dbReference type="EMBL" id="AKM07191.1"/>
    </source>
</evidence>
<dbReference type="EMBL" id="CP011805">
    <property type="protein sequence ID" value="AKM07191.1"/>
    <property type="molecule type" value="Genomic_DNA"/>
</dbReference>
<organism evidence="2 3">
    <name type="scientific">Pelagerythrobacter marensis</name>
    <dbReference type="NCBI Taxonomy" id="543877"/>
    <lineage>
        <taxon>Bacteria</taxon>
        <taxon>Pseudomonadati</taxon>
        <taxon>Pseudomonadota</taxon>
        <taxon>Alphaproteobacteria</taxon>
        <taxon>Sphingomonadales</taxon>
        <taxon>Erythrobacteraceae</taxon>
        <taxon>Pelagerythrobacter</taxon>
    </lineage>
</organism>
<accession>A0A0G3X996</accession>
<feature type="transmembrane region" description="Helical" evidence="1">
    <location>
        <begin position="12"/>
        <end position="32"/>
    </location>
</feature>
<dbReference type="STRING" id="543877.AM2010_1116"/>
<dbReference type="KEGG" id="amx:AM2010_1116"/>
<dbReference type="RefSeq" id="WP_047806239.1">
    <property type="nucleotide sequence ID" value="NZ_CP011805.1"/>
</dbReference>
<sequence length="64" mass="7018">MQKAVQSLFKIMPFLFGIGFIAPLIAQTMAYWGWAPPFGLSAIGFGLLIGGPWGLYATIKGRWL</sequence>
<dbReference type="PATRIC" id="fig|543877.4.peg.1132"/>
<keyword evidence="1" id="KW-1133">Transmembrane helix</keyword>
<keyword evidence="3" id="KW-1185">Reference proteome</keyword>
<evidence type="ECO:0000313" key="3">
    <source>
        <dbReference type="Proteomes" id="UP000037643"/>
    </source>
</evidence>
<evidence type="ECO:0000256" key="1">
    <source>
        <dbReference type="SAM" id="Phobius"/>
    </source>
</evidence>
<proteinExistence type="predicted"/>
<feature type="transmembrane region" description="Helical" evidence="1">
    <location>
        <begin position="38"/>
        <end position="59"/>
    </location>
</feature>
<name>A0A0G3X996_9SPHN</name>